<keyword evidence="7" id="KW-0804">Transcription</keyword>
<reference evidence="10 11" key="1">
    <citation type="submission" date="2024-02" db="EMBL/GenBank/DDBJ databases">
        <title>Discinaceae phylogenomics.</title>
        <authorList>
            <person name="Dirks A.C."/>
            <person name="James T.Y."/>
        </authorList>
    </citation>
    <scope>NUCLEOTIDE SEQUENCE [LARGE SCALE GENOMIC DNA]</scope>
    <source>
        <strain evidence="10 11">ACD0624</strain>
    </source>
</reference>
<evidence type="ECO:0000256" key="2">
    <source>
        <dbReference type="ARBA" id="ARBA00004496"/>
    </source>
</evidence>
<keyword evidence="8" id="KW-0539">Nucleus</keyword>
<dbReference type="EMBL" id="JBBBZM010000090">
    <property type="protein sequence ID" value="KAL0634606.1"/>
    <property type="molecule type" value="Genomic_DNA"/>
</dbReference>
<evidence type="ECO:0000256" key="9">
    <source>
        <dbReference type="SAM" id="MobiDB-lite"/>
    </source>
</evidence>
<feature type="compositionally biased region" description="Polar residues" evidence="9">
    <location>
        <begin position="131"/>
        <end position="141"/>
    </location>
</feature>
<evidence type="ECO:0000256" key="3">
    <source>
        <dbReference type="ARBA" id="ARBA00006922"/>
    </source>
</evidence>
<accession>A0ABR3GFI9</accession>
<evidence type="ECO:0000256" key="1">
    <source>
        <dbReference type="ARBA" id="ARBA00004123"/>
    </source>
</evidence>
<gene>
    <name evidence="10" type="ORF">Q9L58_006493</name>
</gene>
<comment type="caution">
    <text evidence="10">The sequence shown here is derived from an EMBL/GenBank/DDBJ whole genome shotgun (WGS) entry which is preliminary data.</text>
</comment>
<evidence type="ECO:0000256" key="8">
    <source>
        <dbReference type="ARBA" id="ARBA00023242"/>
    </source>
</evidence>
<evidence type="ECO:0000313" key="11">
    <source>
        <dbReference type="Proteomes" id="UP001447188"/>
    </source>
</evidence>
<keyword evidence="11" id="KW-1185">Reference proteome</keyword>
<proteinExistence type="inferred from homology"/>
<evidence type="ECO:0000313" key="10">
    <source>
        <dbReference type="EMBL" id="KAL0634606.1"/>
    </source>
</evidence>
<evidence type="ECO:0000256" key="6">
    <source>
        <dbReference type="ARBA" id="ARBA00023015"/>
    </source>
</evidence>
<keyword evidence="4" id="KW-0963">Cytoplasm</keyword>
<keyword evidence="6" id="KW-0805">Transcription regulation</keyword>
<comment type="similarity">
    <text evidence="3">Belongs to the WHI5/NRM1 family.</text>
</comment>
<comment type="subcellular location">
    <subcellularLocation>
        <location evidence="2">Cytoplasm</location>
    </subcellularLocation>
    <subcellularLocation>
        <location evidence="1">Nucleus</location>
    </subcellularLocation>
</comment>
<keyword evidence="5" id="KW-0678">Repressor</keyword>
<dbReference type="PANTHER" id="PTHR40468:SF1">
    <property type="entry name" value="TOPOISOMERASE I DAMAGE AFFECTED PROTEIN 11"/>
    <property type="match status" value="1"/>
</dbReference>
<evidence type="ECO:0000256" key="4">
    <source>
        <dbReference type="ARBA" id="ARBA00022490"/>
    </source>
</evidence>
<dbReference type="InterPro" id="IPR013734">
    <property type="entry name" value="TF_Nrm1/Whi5"/>
</dbReference>
<name>A0ABR3GFI9_9PEZI</name>
<feature type="compositionally biased region" description="Polar residues" evidence="9">
    <location>
        <begin position="74"/>
        <end position="85"/>
    </location>
</feature>
<protein>
    <recommendedName>
        <fullName evidence="12">Cyclin-dependent kinase</fullName>
    </recommendedName>
</protein>
<evidence type="ECO:0008006" key="12">
    <source>
        <dbReference type="Google" id="ProtNLM"/>
    </source>
</evidence>
<dbReference type="Proteomes" id="UP001447188">
    <property type="component" value="Unassembled WGS sequence"/>
</dbReference>
<sequence length="334" mass="36636">MSSSAAASKTWTEKQTKEVMRKVIRRAEVSRIARLLQHRLALANFKTKNGWENLTLDTIEPKVEEDLKRKRQRPNSGDKSLSPGTSFFSEDLEWLRKNKPPNGQPHKRRGSLSSDIGPLPNFRNSRKRARPSSSADFQQPPSKRRQSSWRDHNRTIQSSPGYRYGNEERDKDDYEFQPAFHSSPPRTPPRRIAKLGTRQGGEEGADLLIYLATSPSPAGAMSKTNIVPPTTPPPSFGLPSSVMNTPGGGPPQTPQTGFNFADFVNITPSPAQGAFGSVVAGRSTPIRGRGTPIAAARRRLNFDQLAPPTGSPVLSGNTRHTGLGMELGGELVLL</sequence>
<feature type="region of interest" description="Disordered" evidence="9">
    <location>
        <begin position="96"/>
        <end position="169"/>
    </location>
</feature>
<dbReference type="Pfam" id="PF08528">
    <property type="entry name" value="Whi5"/>
    <property type="match status" value="1"/>
</dbReference>
<evidence type="ECO:0000256" key="7">
    <source>
        <dbReference type="ARBA" id="ARBA00023163"/>
    </source>
</evidence>
<dbReference type="PANTHER" id="PTHR40468">
    <property type="entry name" value="YALI0A15257P"/>
    <property type="match status" value="1"/>
</dbReference>
<organism evidence="10 11">
    <name type="scientific">Discina gigas</name>
    <dbReference type="NCBI Taxonomy" id="1032678"/>
    <lineage>
        <taxon>Eukaryota</taxon>
        <taxon>Fungi</taxon>
        <taxon>Dikarya</taxon>
        <taxon>Ascomycota</taxon>
        <taxon>Pezizomycotina</taxon>
        <taxon>Pezizomycetes</taxon>
        <taxon>Pezizales</taxon>
        <taxon>Discinaceae</taxon>
        <taxon>Discina</taxon>
    </lineage>
</organism>
<evidence type="ECO:0000256" key="5">
    <source>
        <dbReference type="ARBA" id="ARBA00022491"/>
    </source>
</evidence>
<feature type="region of interest" description="Disordered" evidence="9">
    <location>
        <begin position="66"/>
        <end position="85"/>
    </location>
</feature>